<dbReference type="Gene3D" id="1.10.510.10">
    <property type="entry name" value="Transferase(Phosphotransferase) domain 1"/>
    <property type="match status" value="1"/>
</dbReference>
<dbReference type="Gene3D" id="3.30.200.20">
    <property type="entry name" value="Phosphorylase Kinase, domain 1"/>
    <property type="match status" value="1"/>
</dbReference>
<feature type="compositionally biased region" description="Basic residues" evidence="6">
    <location>
        <begin position="484"/>
        <end position="503"/>
    </location>
</feature>
<name>A0AAW0EN39_9TRYP</name>
<gene>
    <name evidence="8" type="ORF">NESM_000431500</name>
</gene>
<feature type="compositionally biased region" description="Low complexity" evidence="6">
    <location>
        <begin position="459"/>
        <end position="482"/>
    </location>
</feature>
<feature type="compositionally biased region" description="Low complexity" evidence="6">
    <location>
        <begin position="644"/>
        <end position="662"/>
    </location>
</feature>
<proteinExistence type="predicted"/>
<feature type="region of interest" description="Disordered" evidence="6">
    <location>
        <begin position="603"/>
        <end position="664"/>
    </location>
</feature>
<keyword evidence="1" id="KW-0808">Transferase</keyword>
<feature type="compositionally biased region" description="Low complexity" evidence="6">
    <location>
        <begin position="30"/>
        <end position="53"/>
    </location>
</feature>
<feature type="compositionally biased region" description="Low complexity" evidence="6">
    <location>
        <begin position="505"/>
        <end position="514"/>
    </location>
</feature>
<feature type="compositionally biased region" description="Low complexity" evidence="6">
    <location>
        <begin position="308"/>
        <end position="325"/>
    </location>
</feature>
<dbReference type="GO" id="GO:0004672">
    <property type="term" value="F:protein kinase activity"/>
    <property type="evidence" value="ECO:0007669"/>
    <property type="project" value="InterPro"/>
</dbReference>
<evidence type="ECO:0000256" key="6">
    <source>
        <dbReference type="SAM" id="MobiDB-lite"/>
    </source>
</evidence>
<keyword evidence="2 5" id="KW-0547">Nucleotide-binding</keyword>
<dbReference type="CDD" id="cd06606">
    <property type="entry name" value="STKc_MAPKKK"/>
    <property type="match status" value="1"/>
</dbReference>
<keyword evidence="3 8" id="KW-0418">Kinase</keyword>
<evidence type="ECO:0000256" key="4">
    <source>
        <dbReference type="ARBA" id="ARBA00022840"/>
    </source>
</evidence>
<feature type="compositionally biased region" description="Pro residues" evidence="6">
    <location>
        <begin position="364"/>
        <end position="375"/>
    </location>
</feature>
<dbReference type="InterPro" id="IPR017441">
    <property type="entry name" value="Protein_kinase_ATP_BS"/>
</dbReference>
<reference evidence="8 9" key="1">
    <citation type="journal article" date="2021" name="MBio">
        <title>A New Model Trypanosomatid, Novymonas esmeraldas: Genomic Perception of Its 'Candidatus Pandoraea novymonadis' Endosymbiont.</title>
        <authorList>
            <person name="Zakharova A."/>
            <person name="Saura A."/>
            <person name="Butenko A."/>
            <person name="Podesvova L."/>
            <person name="Warmusova S."/>
            <person name="Kostygov A.Y."/>
            <person name="Nenarokova A."/>
            <person name="Lukes J."/>
            <person name="Opperdoes F.R."/>
            <person name="Yurchenko V."/>
        </authorList>
    </citation>
    <scope>NUCLEOTIDE SEQUENCE [LARGE SCALE GENOMIC DNA]</scope>
    <source>
        <strain evidence="8 9">E262AT.01</strain>
    </source>
</reference>
<protein>
    <submittedName>
        <fullName evidence="8">Protein kinase</fullName>
    </submittedName>
</protein>
<dbReference type="InterPro" id="IPR050538">
    <property type="entry name" value="MAP_kinase_kinase_kinase"/>
</dbReference>
<dbReference type="InterPro" id="IPR008271">
    <property type="entry name" value="Ser/Thr_kinase_AS"/>
</dbReference>
<feature type="binding site" evidence="5">
    <location>
        <position position="908"/>
    </location>
    <ligand>
        <name>ATP</name>
        <dbReference type="ChEBI" id="CHEBI:30616"/>
    </ligand>
</feature>
<dbReference type="Proteomes" id="UP001430356">
    <property type="component" value="Unassembled WGS sequence"/>
</dbReference>
<dbReference type="AlphaFoldDB" id="A0AAW0EN39"/>
<dbReference type="SMART" id="SM00220">
    <property type="entry name" value="S_TKc"/>
    <property type="match status" value="1"/>
</dbReference>
<dbReference type="GO" id="GO:0005524">
    <property type="term" value="F:ATP binding"/>
    <property type="evidence" value="ECO:0007669"/>
    <property type="project" value="UniProtKB-UniRule"/>
</dbReference>
<dbReference type="Pfam" id="PF00069">
    <property type="entry name" value="Pkinase"/>
    <property type="match status" value="1"/>
</dbReference>
<evidence type="ECO:0000313" key="9">
    <source>
        <dbReference type="Proteomes" id="UP001430356"/>
    </source>
</evidence>
<evidence type="ECO:0000256" key="1">
    <source>
        <dbReference type="ARBA" id="ARBA00022679"/>
    </source>
</evidence>
<dbReference type="InterPro" id="IPR000719">
    <property type="entry name" value="Prot_kinase_dom"/>
</dbReference>
<evidence type="ECO:0000256" key="2">
    <source>
        <dbReference type="ARBA" id="ARBA00022741"/>
    </source>
</evidence>
<feature type="region of interest" description="Disordered" evidence="6">
    <location>
        <begin position="821"/>
        <end position="853"/>
    </location>
</feature>
<dbReference type="EMBL" id="JAECZO010000047">
    <property type="protein sequence ID" value="KAK7195084.1"/>
    <property type="molecule type" value="Genomic_DNA"/>
</dbReference>
<evidence type="ECO:0000256" key="5">
    <source>
        <dbReference type="PROSITE-ProRule" id="PRU10141"/>
    </source>
</evidence>
<dbReference type="SUPFAM" id="SSF56112">
    <property type="entry name" value="Protein kinase-like (PK-like)"/>
    <property type="match status" value="1"/>
</dbReference>
<dbReference type="PANTHER" id="PTHR48016">
    <property type="entry name" value="MAP KINASE KINASE KINASE SSK2-RELATED-RELATED"/>
    <property type="match status" value="1"/>
</dbReference>
<keyword evidence="9" id="KW-1185">Reference proteome</keyword>
<comment type="caution">
    <text evidence="8">The sequence shown here is derived from an EMBL/GenBank/DDBJ whole genome shotgun (WGS) entry which is preliminary data.</text>
</comment>
<dbReference type="InterPro" id="IPR011009">
    <property type="entry name" value="Kinase-like_dom_sf"/>
</dbReference>
<keyword evidence="4 5" id="KW-0067">ATP-binding</keyword>
<feature type="region of interest" description="Disordered" evidence="6">
    <location>
        <begin position="1"/>
        <end position="524"/>
    </location>
</feature>
<accession>A0AAW0EN39</accession>
<feature type="compositionally biased region" description="Low complexity" evidence="6">
    <location>
        <begin position="267"/>
        <end position="279"/>
    </location>
</feature>
<sequence>MHRERLSTTKALPVPVTSAGEPGTRRTKQGSTTSATGSSAAGAAAATPARDTAAGGGRGLKKQSTTAPAPKSGSTPPPALEGASVLAKASPTERTPPATHPPPPASTPLLPLTMTGATARRRASSVATLAETAVPSQARRSARASASKPTTSATSSSAECHRTRSLSISKDGAGKGVRHSLHLPDVRKDADAAPAAKSRGRDGKVRSSSVTPLKTAVAATPTSAVLVTPSSGRRISSSSSSAAAEALPPLRALASGSDSSHHHPHRSAAASSRQAPGASLGSVDLHRSPPLAPASHISTPVDRVPARPSAISPLLTSASPPSALPQRTSTLPSNAGGAVGSRGPPHATATPHSHGSGRGAVGAHPPPTPLTPPPAAAAAAVVTSNQARGVAAPVRRVCIDTEEDDEEDDDEEDDEEDEDEEEDEEDDEDGDEETDEEGDTDEDSGSSAEEEDEEEEEAMSSSSSSSASVSAATAATAAAGGSRASRKKTNKKRADKATPKRRSGATAAAAMSATPSNDARLRGAPAIRTKVSREGDMNVKVILATRSRHCFRRYLKEVMTRFGFQKPTDFDMYCIDRSGDRVDIDMEEDFDLLLDAFTAAMTVGEESQGEPLRTRRSPTPPTSVSPASHGLEGNHSTSSWFTPAASGDGAASRGGVRARGQSCNTSHNQASSFYAAQSFSLSPVLMDATTVSSISTGGLGEDDGKSSGSVLRLYVRYSNAYFTEHRLEFQQQQQQQQHMQQQQYPLYSQGVMGNGAPPQLSASPTAASLFTNQLQQLALSSPSSGALPTDGFAAGPVSPAAAGSPFSRTLLASTAGSTSLAVGGSRDDFSPSHAPSLPHPHHLVPQSSTPPDSVSLQFNETLRNSLAKTFRLEEGELVDWRRMSVLGKGSFGTVYEGITQDGKLLAVKVQELPLDDGEDAEAVRALQSEINLMRSLKHRNIVAYYGCQTRALATGSQQMEVFLELCHGGSLASLRRKFMKAKEHFSISLVRSYTRQVLEGLAYLHAQRVVHRDIKSDNVLISAMGEAKLADFGCSKRLGPATLQGGVSGAPPSSQDAAVAHAAMYQTMVGSPFFMAPEVLREDGGYTGAADIWSVGCLVVELLGREPWDITGTNIFQIMFRISKEKGMPSGVPKDCPALLLDFFERCFQRDPKQRATAAQLLAHEWLTCPDKALEEVPLPDVG</sequence>
<feature type="compositionally biased region" description="Low complexity" evidence="6">
    <location>
        <begin position="229"/>
        <end position="258"/>
    </location>
</feature>
<feature type="domain" description="Protein kinase" evidence="7">
    <location>
        <begin position="880"/>
        <end position="1167"/>
    </location>
</feature>
<dbReference type="PROSITE" id="PS00108">
    <property type="entry name" value="PROTEIN_KINASE_ST"/>
    <property type="match status" value="1"/>
</dbReference>
<evidence type="ECO:0000256" key="3">
    <source>
        <dbReference type="ARBA" id="ARBA00022777"/>
    </source>
</evidence>
<feature type="compositionally biased region" description="Acidic residues" evidence="6">
    <location>
        <begin position="400"/>
        <end position="458"/>
    </location>
</feature>
<dbReference type="PROSITE" id="PS50011">
    <property type="entry name" value="PROTEIN_KINASE_DOM"/>
    <property type="match status" value="1"/>
</dbReference>
<organism evidence="8 9">
    <name type="scientific">Novymonas esmeraldas</name>
    <dbReference type="NCBI Taxonomy" id="1808958"/>
    <lineage>
        <taxon>Eukaryota</taxon>
        <taxon>Discoba</taxon>
        <taxon>Euglenozoa</taxon>
        <taxon>Kinetoplastea</taxon>
        <taxon>Metakinetoplastina</taxon>
        <taxon>Trypanosomatida</taxon>
        <taxon>Trypanosomatidae</taxon>
        <taxon>Novymonas</taxon>
    </lineage>
</organism>
<feature type="compositionally biased region" description="Basic and acidic residues" evidence="6">
    <location>
        <begin position="182"/>
        <end position="191"/>
    </location>
</feature>
<dbReference type="PROSITE" id="PS00107">
    <property type="entry name" value="PROTEIN_KINASE_ATP"/>
    <property type="match status" value="1"/>
</dbReference>
<evidence type="ECO:0000259" key="7">
    <source>
        <dbReference type="PROSITE" id="PS50011"/>
    </source>
</evidence>
<feature type="compositionally biased region" description="Low complexity" evidence="6">
    <location>
        <begin position="107"/>
        <end position="158"/>
    </location>
</feature>
<evidence type="ECO:0000313" key="8">
    <source>
        <dbReference type="EMBL" id="KAK7195084.1"/>
    </source>
</evidence>